<reference evidence="5" key="1">
    <citation type="submission" date="2016-11" db="EMBL/GenBank/DDBJ databases">
        <authorList>
            <person name="Varghese N."/>
            <person name="Submissions S."/>
        </authorList>
    </citation>
    <scope>NUCLEOTIDE SEQUENCE [LARGE SCALE GENOMIC DNA]</scope>
    <source>
        <strain evidence="5">DSM 44671</strain>
    </source>
</reference>
<dbReference type="SUPFAM" id="SSF53955">
    <property type="entry name" value="Lysozyme-like"/>
    <property type="match status" value="1"/>
</dbReference>
<evidence type="ECO:0000256" key="2">
    <source>
        <dbReference type="SAM" id="SignalP"/>
    </source>
</evidence>
<sequence>MTARRWRGWVVLVPVLWLAACGGTPSPPAPTPAPATTAPTPAAADPDPARFAPQVLARAREAGVTPWLVMAILYNESYKPHDPQLERAWQQWKPDAAFGVANMHRATFDATKRGRAFAARTWEQLPDDPDLAIEAAAWYLHDLATQLPADHVKGLSSDELLALGYNAGPATMKAFARGARPGPAAQSYLDNLRGNRAKAGHALGEP</sequence>
<gene>
    <name evidence="4" type="ORF">SAMN04489730_6395</name>
</gene>
<dbReference type="AlphaFoldDB" id="A0A1K1SQ78"/>
<dbReference type="InterPro" id="IPR023346">
    <property type="entry name" value="Lysozyme-like_dom_sf"/>
</dbReference>
<accession>A0A1K1SQ78</accession>
<keyword evidence="2" id="KW-0732">Signal</keyword>
<dbReference type="EMBL" id="FPJG01000006">
    <property type="protein sequence ID" value="SFW86473.1"/>
    <property type="molecule type" value="Genomic_DNA"/>
</dbReference>
<dbReference type="InterPro" id="IPR008258">
    <property type="entry name" value="Transglycosylase_SLT_dom_1"/>
</dbReference>
<feature type="domain" description="Transglycosylase SLT" evidence="3">
    <location>
        <begin position="58"/>
        <end position="173"/>
    </location>
</feature>
<evidence type="ECO:0000259" key="3">
    <source>
        <dbReference type="Pfam" id="PF01464"/>
    </source>
</evidence>
<dbReference type="Pfam" id="PF01464">
    <property type="entry name" value="SLT"/>
    <property type="match status" value="1"/>
</dbReference>
<evidence type="ECO:0000313" key="4">
    <source>
        <dbReference type="EMBL" id="SFW86473.1"/>
    </source>
</evidence>
<feature type="chain" id="PRO_5039135126" evidence="2">
    <location>
        <begin position="20"/>
        <end position="206"/>
    </location>
</feature>
<evidence type="ECO:0000313" key="5">
    <source>
        <dbReference type="Proteomes" id="UP000182740"/>
    </source>
</evidence>
<keyword evidence="5" id="KW-1185">Reference proteome</keyword>
<dbReference type="OrthoDB" id="4498040at2"/>
<dbReference type="Gene3D" id="1.10.530.10">
    <property type="match status" value="1"/>
</dbReference>
<name>A0A1K1SQ78_9PSEU</name>
<dbReference type="STRING" id="546364.SAMN04489730_6395"/>
<proteinExistence type="predicted"/>
<feature type="region of interest" description="Disordered" evidence="1">
    <location>
        <begin position="26"/>
        <end position="48"/>
    </location>
</feature>
<evidence type="ECO:0000256" key="1">
    <source>
        <dbReference type="SAM" id="MobiDB-lite"/>
    </source>
</evidence>
<dbReference type="Proteomes" id="UP000182740">
    <property type="component" value="Unassembled WGS sequence"/>
</dbReference>
<dbReference type="RefSeq" id="WP_072479734.1">
    <property type="nucleotide sequence ID" value="NZ_FPJG01000006.1"/>
</dbReference>
<dbReference type="PROSITE" id="PS51257">
    <property type="entry name" value="PROKAR_LIPOPROTEIN"/>
    <property type="match status" value="1"/>
</dbReference>
<protein>
    <submittedName>
        <fullName evidence="4">Transglycosylase SLT domain-containing protein</fullName>
    </submittedName>
</protein>
<feature type="compositionally biased region" description="Low complexity" evidence="1">
    <location>
        <begin position="34"/>
        <end position="48"/>
    </location>
</feature>
<feature type="signal peptide" evidence="2">
    <location>
        <begin position="1"/>
        <end position="19"/>
    </location>
</feature>
<organism evidence="4 5">
    <name type="scientific">Amycolatopsis australiensis</name>
    <dbReference type="NCBI Taxonomy" id="546364"/>
    <lineage>
        <taxon>Bacteria</taxon>
        <taxon>Bacillati</taxon>
        <taxon>Actinomycetota</taxon>
        <taxon>Actinomycetes</taxon>
        <taxon>Pseudonocardiales</taxon>
        <taxon>Pseudonocardiaceae</taxon>
        <taxon>Amycolatopsis</taxon>
    </lineage>
</organism>